<reference evidence="3 4" key="1">
    <citation type="submission" date="2019-12" db="EMBL/GenBank/DDBJ databases">
        <title>Isolation and characterization of three novel carbon monoxide-oxidizing members of Halobacteria from salione crusts and soils.</title>
        <authorList>
            <person name="Myers M.R."/>
            <person name="King G.M."/>
        </authorList>
    </citation>
    <scope>NUCLEOTIDE SEQUENCE [LARGE SCALE GENOMIC DNA]</scope>
    <source>
        <strain evidence="3 4">WSH3</strain>
    </source>
</reference>
<dbReference type="Gene3D" id="3.90.1300.10">
    <property type="entry name" value="Amidase signature (AS) domain"/>
    <property type="match status" value="1"/>
</dbReference>
<dbReference type="InterPro" id="IPR000120">
    <property type="entry name" value="Amidase"/>
</dbReference>
<dbReference type="GO" id="GO:0003824">
    <property type="term" value="F:catalytic activity"/>
    <property type="evidence" value="ECO:0007669"/>
    <property type="project" value="InterPro"/>
</dbReference>
<dbReference type="SUPFAM" id="SSF75304">
    <property type="entry name" value="Amidase signature (AS) enzymes"/>
    <property type="match status" value="1"/>
</dbReference>
<evidence type="ECO:0000259" key="2">
    <source>
        <dbReference type="Pfam" id="PF01425"/>
    </source>
</evidence>
<gene>
    <name evidence="3" type="ORF">GRX03_00430</name>
</gene>
<dbReference type="PROSITE" id="PS00571">
    <property type="entry name" value="AMIDASES"/>
    <property type="match status" value="1"/>
</dbReference>
<dbReference type="InterPro" id="IPR020556">
    <property type="entry name" value="Amidase_CS"/>
</dbReference>
<dbReference type="Pfam" id="PF01425">
    <property type="entry name" value="Amidase"/>
    <property type="match status" value="1"/>
</dbReference>
<evidence type="ECO:0000256" key="1">
    <source>
        <dbReference type="SAM" id="MobiDB-lite"/>
    </source>
</evidence>
<feature type="domain" description="Amidase" evidence="2">
    <location>
        <begin position="26"/>
        <end position="462"/>
    </location>
</feature>
<feature type="region of interest" description="Disordered" evidence="1">
    <location>
        <begin position="130"/>
        <end position="158"/>
    </location>
</feature>
<dbReference type="EMBL" id="WUUT01000001">
    <property type="protein sequence ID" value="MXR50076.1"/>
    <property type="molecule type" value="Genomic_DNA"/>
</dbReference>
<name>A0A6B0T1H1_9EURY</name>
<organism evidence="3 4">
    <name type="scientific">Halovenus carboxidivorans</name>
    <dbReference type="NCBI Taxonomy" id="2692199"/>
    <lineage>
        <taxon>Archaea</taxon>
        <taxon>Methanobacteriati</taxon>
        <taxon>Methanobacteriota</taxon>
        <taxon>Stenosarchaea group</taxon>
        <taxon>Halobacteria</taxon>
        <taxon>Halobacteriales</taxon>
        <taxon>Haloarculaceae</taxon>
        <taxon>Halovenus</taxon>
    </lineage>
</organism>
<proteinExistence type="predicted"/>
<dbReference type="InterPro" id="IPR036928">
    <property type="entry name" value="AS_sf"/>
</dbReference>
<dbReference type="InterPro" id="IPR023631">
    <property type="entry name" value="Amidase_dom"/>
</dbReference>
<dbReference type="RefSeq" id="WP_159762239.1">
    <property type="nucleotide sequence ID" value="NZ_WUUT01000001.1"/>
</dbReference>
<dbReference type="AlphaFoldDB" id="A0A6B0T1H1"/>
<accession>A0A6B0T1H1</accession>
<sequence>MDDPIGASATALADAIRAGELSAETVLDAHLDRIADHEELNAFVTVIEDSAREQARRADEAAEAGESLGPLHGVPVAIKDLMQRKAGVRNTLGLAPLSDHVAETDSVTVERLEAAGAVILGTTNTPALGHTIKTDNRLQGSTPTPFDDGHSAGGSSGGSAAALAAGLTTIATGSDIGGSLRVPASCCHVASIKPTFGRVPSDSEGLDRFNDHSPFLVLGPLARSVEDVALAYDLLAGPDDRDPFSVPETPPVSDRIDRPAAQFSVAYSPDLDLQPVAPEVRETVGGAVDDLASAGATVDERDPDLPSYAELSEAYMAQVGLSFAAIATQIEERFGIDFETADVVDTVPSTIALGKSADALETQLQNVPRTAAYDAIEAVLDEYDVLVTPTLTVPPYSRDLADGYPTEIDGEEVMGVPTDQMLTWVFNMTGHPVAAVPAGRTDDGLPVGLQIVGRRYAEADVLAVATAIEEARPWAAEYPFAES</sequence>
<dbReference type="Proteomes" id="UP000466535">
    <property type="component" value="Unassembled WGS sequence"/>
</dbReference>
<dbReference type="OrthoDB" id="359273at2157"/>
<evidence type="ECO:0000313" key="4">
    <source>
        <dbReference type="Proteomes" id="UP000466535"/>
    </source>
</evidence>
<keyword evidence="4" id="KW-1185">Reference proteome</keyword>
<dbReference type="PANTHER" id="PTHR11895:SF7">
    <property type="entry name" value="GLUTAMYL-TRNA(GLN) AMIDOTRANSFERASE SUBUNIT A, MITOCHONDRIAL"/>
    <property type="match status" value="1"/>
</dbReference>
<protein>
    <submittedName>
        <fullName evidence="3">Amidase</fullName>
    </submittedName>
</protein>
<dbReference type="PANTHER" id="PTHR11895">
    <property type="entry name" value="TRANSAMIDASE"/>
    <property type="match status" value="1"/>
</dbReference>
<comment type="caution">
    <text evidence="3">The sequence shown here is derived from an EMBL/GenBank/DDBJ whole genome shotgun (WGS) entry which is preliminary data.</text>
</comment>
<evidence type="ECO:0000313" key="3">
    <source>
        <dbReference type="EMBL" id="MXR50076.1"/>
    </source>
</evidence>